<reference evidence="3" key="1">
    <citation type="submission" date="2016-04" db="EMBL/GenBank/DDBJ databases">
        <authorList>
            <person name="Evans L.H."/>
            <person name="Alamgir A."/>
            <person name="Owens N."/>
            <person name="Weber N.D."/>
            <person name="Virtaneva K."/>
            <person name="Barbian K."/>
            <person name="Babar A."/>
            <person name="Rosenke K."/>
        </authorList>
    </citation>
    <scope>NUCLEOTIDE SEQUENCE</scope>
    <source>
        <strain evidence="3">86-1</strain>
    </source>
</reference>
<dbReference type="SMART" id="SM00460">
    <property type="entry name" value="TGc"/>
    <property type="match status" value="1"/>
</dbReference>
<accession>A0A212JS86</accession>
<protein>
    <recommendedName>
        <fullName evidence="2">Transglutaminase-like domain-containing protein</fullName>
    </recommendedName>
</protein>
<gene>
    <name evidence="3" type="ORF">KL86DYS1_30255</name>
</gene>
<feature type="chain" id="PRO_5011990331" description="Transglutaminase-like domain-containing protein" evidence="1">
    <location>
        <begin position="23"/>
        <end position="886"/>
    </location>
</feature>
<dbReference type="Gene3D" id="2.60.40.1120">
    <property type="entry name" value="Carboxypeptidase-like, regulatory domain"/>
    <property type="match status" value="1"/>
</dbReference>
<keyword evidence="1" id="KW-0732">Signal</keyword>
<dbReference type="PANTHER" id="PTHR35532:SF5">
    <property type="entry name" value="CARBOHYDRATE-BINDING DOMAIN-CONTAINING PROTEIN"/>
    <property type="match status" value="1"/>
</dbReference>
<proteinExistence type="predicted"/>
<evidence type="ECO:0000256" key="1">
    <source>
        <dbReference type="SAM" id="SignalP"/>
    </source>
</evidence>
<dbReference type="InterPro" id="IPR002931">
    <property type="entry name" value="Transglutaminase-like"/>
</dbReference>
<feature type="domain" description="Transglutaminase-like" evidence="2">
    <location>
        <begin position="182"/>
        <end position="241"/>
    </location>
</feature>
<dbReference type="SUPFAM" id="SSF54001">
    <property type="entry name" value="Cysteine proteinases"/>
    <property type="match status" value="1"/>
</dbReference>
<name>A0A212JS86_9BACT</name>
<dbReference type="InterPro" id="IPR038765">
    <property type="entry name" value="Papain-like_cys_pep_sf"/>
</dbReference>
<evidence type="ECO:0000313" key="3">
    <source>
        <dbReference type="EMBL" id="SBW02292.1"/>
    </source>
</evidence>
<dbReference type="RefSeq" id="WP_296941984.1">
    <property type="nucleotide sequence ID" value="NZ_LT599032.1"/>
</dbReference>
<dbReference type="Gene3D" id="3.10.620.30">
    <property type="match status" value="1"/>
</dbReference>
<dbReference type="AlphaFoldDB" id="A0A212JS86"/>
<dbReference type="EMBL" id="FLUM01000003">
    <property type="protein sequence ID" value="SBW02292.1"/>
    <property type="molecule type" value="Genomic_DNA"/>
</dbReference>
<evidence type="ECO:0000259" key="2">
    <source>
        <dbReference type="SMART" id="SM00460"/>
    </source>
</evidence>
<dbReference type="PANTHER" id="PTHR35532">
    <property type="entry name" value="SIMILAR TO POLYHYDROXYALKANOATE DEPOLYMERASE"/>
    <property type="match status" value="1"/>
</dbReference>
<feature type="signal peptide" evidence="1">
    <location>
        <begin position="1"/>
        <end position="22"/>
    </location>
</feature>
<sequence>MKRISFYSIILSSILIFISACSESNPHFLKDEKYRKEVHEQFLKRKELAAGRSEQLFSVLDKPDLPVEKREALEFLYAYMPLSDLADYDGDFFLGQVDAAFNARDYFDWGKKIPDDIFRHFVLVYRVNNENLDSARQVFFEELKDRVKNLTMEQAVLEVNHWCHEKVTYRGTDGRTSSPLALAKTSWGRCGEESTFTTAALRAVGIPARQCYTPRWVHTDDNHAWVEAWVDGKWHYIGACEPEPELDVAWFSAPAKRAMMVHTNVFGLYNGPEEKNVQTDLYSVINLLGNYTATRDIKVKVVDEAGKPVAGATVNFNVYNYAEFYPIATGITKEDGSTSIVSGMGDILVWANKHDIYGYAKSTPGDGELTVTLKEKQGGEFEESIIMEAPAEQSVKELSTEKIAGNAKRLAHEDSIRNGYMNTFINEADARKFAGENNLNADKTWEYLSKSQGNWQEISVFLKSQNGNGYLYPFIESLKDKDLRDTPTGYLSDHLIVNGSWPGGIPDFHKRYAQYILSPRISLELIRPWRGYFKKVLTEDFVNKSRSDIQTVVDFVRTNIKVDNEQNYFKCPVSPQGVYELKVSDKHSRDIFFVALCRSMDILTRIDPATSRPQYLKAEDNLWTDVFFEELAAEKPKATITFTSAKDNIVKPGYYTHFTIARFDNGNFVTLDYENEIKSLPAKISVDEGYYRIMTGSRGNDGSVTIDTRYIEVKGKESRAIEIKLPKVEGRIQVQGIVDPNTIVTLNDGSKKTLKELTNKKGLVICFADPDKEPTKHILQDLPAVQQAIEDWNGGLLFAVPDDKLSKAFDASVFKGLPKQSLWMTDNKRVLLNAVAGALQIDFSNNFPLTVYLSTNGGILYSSQGYRIGIGENIIKTIEEEKATKK</sequence>
<dbReference type="PROSITE" id="PS51257">
    <property type="entry name" value="PROKAR_LIPOPROTEIN"/>
    <property type="match status" value="1"/>
</dbReference>
<dbReference type="Pfam" id="PF01841">
    <property type="entry name" value="Transglut_core"/>
    <property type="match status" value="1"/>
</dbReference>
<organism evidence="3">
    <name type="scientific">uncultured Dysgonomonas sp</name>
    <dbReference type="NCBI Taxonomy" id="206096"/>
    <lineage>
        <taxon>Bacteria</taxon>
        <taxon>Pseudomonadati</taxon>
        <taxon>Bacteroidota</taxon>
        <taxon>Bacteroidia</taxon>
        <taxon>Bacteroidales</taxon>
        <taxon>Dysgonomonadaceae</taxon>
        <taxon>Dysgonomonas</taxon>
        <taxon>environmental samples</taxon>
    </lineage>
</organism>